<proteinExistence type="predicted"/>
<feature type="non-terminal residue" evidence="1">
    <location>
        <position position="32"/>
    </location>
</feature>
<dbReference type="AlphaFoldDB" id="A0A0F9LZ83"/>
<evidence type="ECO:0000313" key="1">
    <source>
        <dbReference type="EMBL" id="KKN00405.1"/>
    </source>
</evidence>
<gene>
    <name evidence="1" type="ORF">LCGC14_1138180</name>
</gene>
<organism evidence="1">
    <name type="scientific">marine sediment metagenome</name>
    <dbReference type="NCBI Taxonomy" id="412755"/>
    <lineage>
        <taxon>unclassified sequences</taxon>
        <taxon>metagenomes</taxon>
        <taxon>ecological metagenomes</taxon>
    </lineage>
</organism>
<comment type="caution">
    <text evidence="1">The sequence shown here is derived from an EMBL/GenBank/DDBJ whole genome shotgun (WGS) entry which is preliminary data.</text>
</comment>
<protein>
    <submittedName>
        <fullName evidence="1">Uncharacterized protein</fullName>
    </submittedName>
</protein>
<dbReference type="EMBL" id="LAZR01005380">
    <property type="protein sequence ID" value="KKN00405.1"/>
    <property type="molecule type" value="Genomic_DNA"/>
</dbReference>
<name>A0A0F9LZ83_9ZZZZ</name>
<sequence length="32" mass="3637">MKIDIELLKEFERTIDPLNPENGKIPVKVLGS</sequence>
<accession>A0A0F9LZ83</accession>
<reference evidence="1" key="1">
    <citation type="journal article" date="2015" name="Nature">
        <title>Complex archaea that bridge the gap between prokaryotes and eukaryotes.</title>
        <authorList>
            <person name="Spang A."/>
            <person name="Saw J.H."/>
            <person name="Jorgensen S.L."/>
            <person name="Zaremba-Niedzwiedzka K."/>
            <person name="Martijn J."/>
            <person name="Lind A.E."/>
            <person name="van Eijk R."/>
            <person name="Schleper C."/>
            <person name="Guy L."/>
            <person name="Ettema T.J."/>
        </authorList>
    </citation>
    <scope>NUCLEOTIDE SEQUENCE</scope>
</reference>